<comment type="similarity">
    <text evidence="2">Belongs to the bacterial solute-binding protein 8 family.</text>
</comment>
<dbReference type="Proteomes" id="UP000269573">
    <property type="component" value="Unassembled WGS sequence"/>
</dbReference>
<dbReference type="GO" id="GO:0030288">
    <property type="term" value="C:outer membrane-bounded periplasmic space"/>
    <property type="evidence" value="ECO:0007669"/>
    <property type="project" value="TreeGrafter"/>
</dbReference>
<keyword evidence="9" id="KW-1185">Reference proteome</keyword>
<sequence>MKKSIRFLVGTLLMSLLISACGTSNTTVPSGTSEQSQPANVTSSHSESGSTRVYTDYKGRKVEVPNDPKKIVYIGSNPGDLLAIGVKPVGATLGVIASQIAYPELLDGIEDVGYPFSAEKVLDLQPDLILFDDWDETGIETLNRIAPTAVVGLDGTFPTKERVTRIAELLSRTDQAAKWFDSYQSKVEATKAKLHLTGKETTATLLLLGKDMYIMGNKGLNTTLYGQLGFQPSEKARKLVDANERFIDISDEVLPEYMGTHMFVLTDTSVDTVERQKSLTDSNLWKTIPAVKEGRVYWLNSKFNYDDPITLDRLLDEIVTIMSNPSQQ</sequence>
<feature type="region of interest" description="Disordered" evidence="5">
    <location>
        <begin position="27"/>
        <end position="52"/>
    </location>
</feature>
<evidence type="ECO:0000256" key="1">
    <source>
        <dbReference type="ARBA" id="ARBA00004196"/>
    </source>
</evidence>
<evidence type="ECO:0000256" key="2">
    <source>
        <dbReference type="ARBA" id="ARBA00008814"/>
    </source>
</evidence>
<evidence type="ECO:0000313" key="8">
    <source>
        <dbReference type="EMBL" id="RNB80635.1"/>
    </source>
</evidence>
<dbReference type="SUPFAM" id="SSF53807">
    <property type="entry name" value="Helical backbone' metal receptor"/>
    <property type="match status" value="1"/>
</dbReference>
<evidence type="ECO:0000256" key="6">
    <source>
        <dbReference type="SAM" id="SignalP"/>
    </source>
</evidence>
<organism evidence="8 9">
    <name type="scientific">Brevibacillus nitrificans</name>
    <dbReference type="NCBI Taxonomy" id="651560"/>
    <lineage>
        <taxon>Bacteria</taxon>
        <taxon>Bacillati</taxon>
        <taxon>Bacillota</taxon>
        <taxon>Bacilli</taxon>
        <taxon>Bacillales</taxon>
        <taxon>Paenibacillaceae</taxon>
        <taxon>Brevibacillus</taxon>
    </lineage>
</organism>
<feature type="domain" description="Fe/B12 periplasmic-binding" evidence="7">
    <location>
        <begin position="69"/>
        <end position="326"/>
    </location>
</feature>
<evidence type="ECO:0000256" key="3">
    <source>
        <dbReference type="ARBA" id="ARBA00022448"/>
    </source>
</evidence>
<dbReference type="PANTHER" id="PTHR30532">
    <property type="entry name" value="IRON III DICITRATE-BINDING PERIPLASMIC PROTEIN"/>
    <property type="match status" value="1"/>
</dbReference>
<dbReference type="PROSITE" id="PS51257">
    <property type="entry name" value="PROKAR_LIPOPROTEIN"/>
    <property type="match status" value="1"/>
</dbReference>
<keyword evidence="3" id="KW-0813">Transport</keyword>
<gene>
    <name evidence="8" type="ORF">EDM59_25290</name>
</gene>
<dbReference type="EMBL" id="RHHU01000017">
    <property type="protein sequence ID" value="RNB80635.1"/>
    <property type="molecule type" value="Genomic_DNA"/>
</dbReference>
<dbReference type="InterPro" id="IPR002491">
    <property type="entry name" value="ABC_transptr_periplasmic_BD"/>
</dbReference>
<reference evidence="8 9" key="1">
    <citation type="submission" date="2018-10" db="EMBL/GenBank/DDBJ databases">
        <title>Phylogenomics of Brevibacillus.</title>
        <authorList>
            <person name="Dunlap C."/>
        </authorList>
    </citation>
    <scope>NUCLEOTIDE SEQUENCE [LARGE SCALE GENOMIC DNA]</scope>
    <source>
        <strain evidence="8 9">JCM 15774</strain>
    </source>
</reference>
<comment type="subcellular location">
    <subcellularLocation>
        <location evidence="1">Cell envelope</location>
    </subcellularLocation>
</comment>
<dbReference type="Gene3D" id="3.40.50.1980">
    <property type="entry name" value="Nitrogenase molybdenum iron protein domain"/>
    <property type="match status" value="2"/>
</dbReference>
<dbReference type="Pfam" id="PF01497">
    <property type="entry name" value="Peripla_BP_2"/>
    <property type="match status" value="1"/>
</dbReference>
<dbReference type="InterPro" id="IPR051313">
    <property type="entry name" value="Bact_iron-sidero_bind"/>
</dbReference>
<dbReference type="RefSeq" id="WP_122926164.1">
    <property type="nucleotide sequence ID" value="NZ_RHHU01000017.1"/>
</dbReference>
<evidence type="ECO:0000259" key="7">
    <source>
        <dbReference type="PROSITE" id="PS50983"/>
    </source>
</evidence>
<keyword evidence="4 6" id="KW-0732">Signal</keyword>
<dbReference type="PANTHER" id="PTHR30532:SF26">
    <property type="entry name" value="IRON(3+)-HYDROXAMATE-BINDING PROTEIN FHUD"/>
    <property type="match status" value="1"/>
</dbReference>
<accession>A0A3M8D0G0</accession>
<comment type="caution">
    <text evidence="8">The sequence shown here is derived from an EMBL/GenBank/DDBJ whole genome shotgun (WGS) entry which is preliminary data.</text>
</comment>
<protein>
    <recommendedName>
        <fullName evidence="7">Fe/B12 periplasmic-binding domain-containing protein</fullName>
    </recommendedName>
</protein>
<name>A0A3M8D0G0_9BACL</name>
<proteinExistence type="inferred from homology"/>
<evidence type="ECO:0000256" key="4">
    <source>
        <dbReference type="ARBA" id="ARBA00022729"/>
    </source>
</evidence>
<dbReference type="AlphaFoldDB" id="A0A3M8D0G0"/>
<dbReference type="PROSITE" id="PS50983">
    <property type="entry name" value="FE_B12_PBP"/>
    <property type="match status" value="1"/>
</dbReference>
<feature type="chain" id="PRO_5038406926" description="Fe/B12 periplasmic-binding domain-containing protein" evidence="6">
    <location>
        <begin position="21"/>
        <end position="328"/>
    </location>
</feature>
<dbReference type="GO" id="GO:1901678">
    <property type="term" value="P:iron coordination entity transport"/>
    <property type="evidence" value="ECO:0007669"/>
    <property type="project" value="UniProtKB-ARBA"/>
</dbReference>
<evidence type="ECO:0000313" key="9">
    <source>
        <dbReference type="Proteomes" id="UP000269573"/>
    </source>
</evidence>
<feature type="signal peptide" evidence="6">
    <location>
        <begin position="1"/>
        <end position="20"/>
    </location>
</feature>
<evidence type="ECO:0000256" key="5">
    <source>
        <dbReference type="SAM" id="MobiDB-lite"/>
    </source>
</evidence>